<sequence>MNGIDVLTDLATRPRDLVANLRGSIRPADLNAHPGGHDNSIAWLLWHTGRELDVQVAHLHGGDEVWPRFRDRFGLGELGDTIGYGHSPAEARSIVFDNASDVFEYIEACVDDLLEYLATLADADLDEVIDTNWTPHVTRGVRLVSVVDDAVQHLAQAAYVVGMRGAEDSSPRG</sequence>
<dbReference type="Proteomes" id="UP001597492">
    <property type="component" value="Unassembled WGS sequence"/>
</dbReference>
<dbReference type="RefSeq" id="WP_019617835.1">
    <property type="nucleotide sequence ID" value="NZ_JBHUNE010000003.1"/>
</dbReference>
<dbReference type="Gene3D" id="1.20.120.450">
    <property type="entry name" value="dinb family like domain"/>
    <property type="match status" value="1"/>
</dbReference>
<comment type="caution">
    <text evidence="2">The sequence shown here is derived from an EMBL/GenBank/DDBJ whole genome shotgun (WGS) entry which is preliminary data.</text>
</comment>
<dbReference type="NCBIfam" id="NF047843">
    <property type="entry name" value="MST_Rv0443"/>
    <property type="match status" value="1"/>
</dbReference>
<dbReference type="InterPro" id="IPR024775">
    <property type="entry name" value="DinB-like"/>
</dbReference>
<reference evidence="3" key="1">
    <citation type="journal article" date="2019" name="Int. J. Syst. Evol. Microbiol.">
        <title>The Global Catalogue of Microorganisms (GCM) 10K type strain sequencing project: providing services to taxonomists for standard genome sequencing and annotation.</title>
        <authorList>
            <consortium name="The Broad Institute Genomics Platform"/>
            <consortium name="The Broad Institute Genome Sequencing Center for Infectious Disease"/>
            <person name="Wu L."/>
            <person name="Ma J."/>
        </authorList>
    </citation>
    <scope>NUCLEOTIDE SEQUENCE [LARGE SCALE GENOMIC DNA]</scope>
    <source>
        <strain evidence="3">TISTR 1514</strain>
    </source>
</reference>
<dbReference type="Pfam" id="PF12867">
    <property type="entry name" value="DinB_2"/>
    <property type="match status" value="1"/>
</dbReference>
<evidence type="ECO:0000259" key="1">
    <source>
        <dbReference type="Pfam" id="PF12867"/>
    </source>
</evidence>
<organism evidence="2 3">
    <name type="scientific">Gulosibacter faecalis</name>
    <dbReference type="NCBI Taxonomy" id="272240"/>
    <lineage>
        <taxon>Bacteria</taxon>
        <taxon>Bacillati</taxon>
        <taxon>Actinomycetota</taxon>
        <taxon>Actinomycetes</taxon>
        <taxon>Micrococcales</taxon>
        <taxon>Microbacteriaceae</taxon>
        <taxon>Gulosibacter</taxon>
    </lineage>
</organism>
<name>A0ABW5UUM2_9MICO</name>
<feature type="domain" description="DinB-like" evidence="1">
    <location>
        <begin position="16"/>
        <end position="156"/>
    </location>
</feature>
<dbReference type="EMBL" id="JBHUNE010000003">
    <property type="protein sequence ID" value="MFD2757286.1"/>
    <property type="molecule type" value="Genomic_DNA"/>
</dbReference>
<dbReference type="SUPFAM" id="SSF109854">
    <property type="entry name" value="DinB/YfiT-like putative metalloenzymes"/>
    <property type="match status" value="1"/>
</dbReference>
<evidence type="ECO:0000313" key="2">
    <source>
        <dbReference type="EMBL" id="MFD2757286.1"/>
    </source>
</evidence>
<proteinExistence type="predicted"/>
<keyword evidence="3" id="KW-1185">Reference proteome</keyword>
<dbReference type="InterPro" id="IPR034660">
    <property type="entry name" value="DinB/YfiT-like"/>
</dbReference>
<gene>
    <name evidence="2" type="ORF">ACFSW7_02700</name>
</gene>
<accession>A0ABW5UUM2</accession>
<evidence type="ECO:0000313" key="3">
    <source>
        <dbReference type="Proteomes" id="UP001597492"/>
    </source>
</evidence>
<protein>
    <submittedName>
        <fullName evidence="2">DinB family protein</fullName>
    </submittedName>
</protein>